<keyword evidence="3" id="KW-0597">Phosphoprotein</keyword>
<dbReference type="InterPro" id="IPR005467">
    <property type="entry name" value="His_kinase_dom"/>
</dbReference>
<comment type="catalytic activity">
    <reaction evidence="1">
        <text>ATP + protein L-histidine = ADP + protein N-phospho-L-histidine.</text>
        <dbReference type="EC" id="2.7.13.3"/>
    </reaction>
</comment>
<dbReference type="CDD" id="cd00130">
    <property type="entry name" value="PAS"/>
    <property type="match status" value="1"/>
</dbReference>
<keyword evidence="7" id="KW-0808">Transferase</keyword>
<dbReference type="InterPro" id="IPR001789">
    <property type="entry name" value="Sig_transdc_resp-reg_receiver"/>
</dbReference>
<feature type="modified residue" description="4-aspartylphosphate" evidence="3">
    <location>
        <position position="54"/>
    </location>
</feature>
<feature type="domain" description="PAS" evidence="6">
    <location>
        <begin position="151"/>
        <end position="221"/>
    </location>
</feature>
<feature type="modified residue" description="4-aspartylphosphate" evidence="3">
    <location>
        <position position="588"/>
    </location>
</feature>
<dbReference type="InterPro" id="IPR011006">
    <property type="entry name" value="CheY-like_superfamily"/>
</dbReference>
<keyword evidence="8" id="KW-1185">Reference proteome</keyword>
<dbReference type="SMART" id="SM00448">
    <property type="entry name" value="REC"/>
    <property type="match status" value="2"/>
</dbReference>
<dbReference type="Gene3D" id="3.40.50.2300">
    <property type="match status" value="2"/>
</dbReference>
<dbReference type="CDD" id="cd17546">
    <property type="entry name" value="REC_hyHK_CKI1_RcsC-like"/>
    <property type="match status" value="1"/>
</dbReference>
<feature type="domain" description="Response regulatory" evidence="5">
    <location>
        <begin position="534"/>
        <end position="654"/>
    </location>
</feature>
<name>A0A7U4DNP1_DESPD</name>
<dbReference type="InterPro" id="IPR003594">
    <property type="entry name" value="HATPase_dom"/>
</dbReference>
<evidence type="ECO:0000259" key="5">
    <source>
        <dbReference type="PROSITE" id="PS50110"/>
    </source>
</evidence>
<reference evidence="7 8" key="1">
    <citation type="journal article" date="2011" name="Stand. Genomic Sci.">
        <title>Complete genome sequence of Desulfobulbus propionicus type strain (1pr3).</title>
        <authorList>
            <person name="Pagani I."/>
            <person name="Lapidus A."/>
            <person name="Nolan M."/>
            <person name="Lucas S."/>
            <person name="Hammon N."/>
            <person name="Deshpande S."/>
            <person name="Cheng J.F."/>
            <person name="Chertkov O."/>
            <person name="Davenport K."/>
            <person name="Tapia R."/>
            <person name="Han C."/>
            <person name="Goodwin L."/>
            <person name="Pitluck S."/>
            <person name="Liolios K."/>
            <person name="Mavromatis K."/>
            <person name="Ivanova N."/>
            <person name="Mikhailova N."/>
            <person name="Pati A."/>
            <person name="Chen A."/>
            <person name="Palaniappan K."/>
            <person name="Land M."/>
            <person name="Hauser L."/>
            <person name="Chang Y.J."/>
            <person name="Jeffries C.D."/>
            <person name="Detter J.C."/>
            <person name="Brambilla E."/>
            <person name="Kannan K.P."/>
            <person name="Djao O.D."/>
            <person name="Rohde M."/>
            <person name="Pukall R."/>
            <person name="Spring S."/>
            <person name="Goker M."/>
            <person name="Sikorski J."/>
            <person name="Woyke T."/>
            <person name="Bristow J."/>
            <person name="Eisen J.A."/>
            <person name="Markowitz V."/>
            <person name="Hugenholtz P."/>
            <person name="Kyrpides N.C."/>
            <person name="Klenk H.P."/>
        </authorList>
    </citation>
    <scope>NUCLEOTIDE SEQUENCE [LARGE SCALE GENOMIC DNA]</scope>
    <source>
        <strain evidence="8">ATCC 33891 / DSM 2032 / 1pr3</strain>
    </source>
</reference>
<dbReference type="PANTHER" id="PTHR43065">
    <property type="entry name" value="SENSOR HISTIDINE KINASE"/>
    <property type="match status" value="1"/>
</dbReference>
<dbReference type="Gene3D" id="3.30.450.20">
    <property type="entry name" value="PAS domain"/>
    <property type="match status" value="1"/>
</dbReference>
<dbReference type="SUPFAM" id="SSF55785">
    <property type="entry name" value="PYP-like sensor domain (PAS domain)"/>
    <property type="match status" value="1"/>
</dbReference>
<dbReference type="NCBIfam" id="TIGR00229">
    <property type="entry name" value="sensory_box"/>
    <property type="match status" value="1"/>
</dbReference>
<dbReference type="PROSITE" id="PS50112">
    <property type="entry name" value="PAS"/>
    <property type="match status" value="1"/>
</dbReference>
<dbReference type="SMART" id="SM00387">
    <property type="entry name" value="HATPase_c"/>
    <property type="match status" value="1"/>
</dbReference>
<dbReference type="EC" id="2.7.13.3" evidence="2"/>
<feature type="domain" description="Response regulatory" evidence="5">
    <location>
        <begin position="5"/>
        <end position="120"/>
    </location>
</feature>
<dbReference type="InterPro" id="IPR036097">
    <property type="entry name" value="HisK_dim/P_sf"/>
</dbReference>
<evidence type="ECO:0000313" key="8">
    <source>
        <dbReference type="Proteomes" id="UP000006365"/>
    </source>
</evidence>
<dbReference type="PRINTS" id="PR00344">
    <property type="entry name" value="BCTRLSENSOR"/>
</dbReference>
<proteinExistence type="predicted"/>
<gene>
    <name evidence="7" type="ordered locus">Despr_1070</name>
</gene>
<dbReference type="SUPFAM" id="SSF47384">
    <property type="entry name" value="Homodimeric domain of signal transducing histidine kinase"/>
    <property type="match status" value="1"/>
</dbReference>
<dbReference type="PROSITE" id="PS50109">
    <property type="entry name" value="HIS_KIN"/>
    <property type="match status" value="1"/>
</dbReference>
<dbReference type="Proteomes" id="UP000006365">
    <property type="component" value="Chromosome"/>
</dbReference>
<dbReference type="Gene3D" id="1.10.287.130">
    <property type="match status" value="1"/>
</dbReference>
<dbReference type="InterPro" id="IPR036890">
    <property type="entry name" value="HATPase_C_sf"/>
</dbReference>
<organism evidence="7 8">
    <name type="scientific">Desulfobulbus propionicus (strain ATCC 33891 / DSM 2032 / VKM B-1956 / 1pr3)</name>
    <dbReference type="NCBI Taxonomy" id="577650"/>
    <lineage>
        <taxon>Bacteria</taxon>
        <taxon>Pseudomonadati</taxon>
        <taxon>Thermodesulfobacteriota</taxon>
        <taxon>Desulfobulbia</taxon>
        <taxon>Desulfobulbales</taxon>
        <taxon>Desulfobulbaceae</taxon>
        <taxon>Desulfobulbus</taxon>
    </lineage>
</organism>
<feature type="domain" description="Histidine kinase" evidence="4">
    <location>
        <begin position="295"/>
        <end position="517"/>
    </location>
</feature>
<dbReference type="InterPro" id="IPR000014">
    <property type="entry name" value="PAS"/>
</dbReference>
<evidence type="ECO:0000256" key="3">
    <source>
        <dbReference type="PROSITE-ProRule" id="PRU00169"/>
    </source>
</evidence>
<dbReference type="InterPro" id="IPR013656">
    <property type="entry name" value="PAS_4"/>
</dbReference>
<dbReference type="SUPFAM" id="SSF52172">
    <property type="entry name" value="CheY-like"/>
    <property type="match status" value="2"/>
</dbReference>
<evidence type="ECO:0000259" key="4">
    <source>
        <dbReference type="PROSITE" id="PS50109"/>
    </source>
</evidence>
<sequence>MNEIYALVVDNSPVIRRILGYVLEAEGCTVETAEDGLAALDCIARRRPDVLFTDLIMPKIDGEKLCYIIRNTPELKDIFLVVLSGVALEDNTATLQIGADVCIAKGSAAAMMVHIKAALRRFQCNQRGASGSIEGLEGLYPREVTAELLVSKKHREIILARMTEGVVELNHQGRIVMANDAALTLFNLPEARVLGASLLQLLPETAGERVRGWREQIVSAAQYEPLLFTYDEPVLLGDRQVTCNLVPVPENDTFFVIGILQDVTGRKKLEVRQRQLEKELQRIRKLDAMSMMASGIAHDFNNLLTIINGNLEMARYVSRDENVSQLLGESAKALNLTAQLIRQFTTFSDNYLPQKSQVQLRRLIEEVLARDLAPVGIRYQIRADEEELALTLDPDLVRQVFVNLAKNAVDAMGTSGRVEVCIERVDGSDEAARTGQPVPSGELARITFQDSGPGLAPSIIDQVFDPYFSTKQKGAQKGMGLGLTIVHSIVKKHGGLVWLESPDSGGCIVYLYFPLQEAAITDPRLCAGKGCGKRILVMDDEEMMRLINRKMFEHYGCKVSVASSGDEAVALFRQQLATGSPFDLTLLDLRVHNGMGGLETARQIVALCPEAALVAVSGDSGSEVMQRYSEHHFVAALAKPFSIDAVEDLINRLL</sequence>
<dbReference type="Pfam" id="PF02518">
    <property type="entry name" value="HATPase_c"/>
    <property type="match status" value="1"/>
</dbReference>
<dbReference type="Pfam" id="PF08448">
    <property type="entry name" value="PAS_4"/>
    <property type="match status" value="1"/>
</dbReference>
<dbReference type="CDD" id="cd00075">
    <property type="entry name" value="HATPase"/>
    <property type="match status" value="1"/>
</dbReference>
<dbReference type="PANTHER" id="PTHR43065:SF42">
    <property type="entry name" value="TWO-COMPONENT SENSOR PPRA"/>
    <property type="match status" value="1"/>
</dbReference>
<dbReference type="Gene3D" id="3.30.565.10">
    <property type="entry name" value="Histidine kinase-like ATPase, C-terminal domain"/>
    <property type="match status" value="1"/>
</dbReference>
<dbReference type="CDD" id="cd00156">
    <property type="entry name" value="REC"/>
    <property type="match status" value="1"/>
</dbReference>
<dbReference type="GO" id="GO:0000155">
    <property type="term" value="F:phosphorelay sensor kinase activity"/>
    <property type="evidence" value="ECO:0007669"/>
    <property type="project" value="InterPro"/>
</dbReference>
<evidence type="ECO:0000256" key="1">
    <source>
        <dbReference type="ARBA" id="ARBA00000085"/>
    </source>
</evidence>
<dbReference type="RefSeq" id="WP_015723785.1">
    <property type="nucleotide sequence ID" value="NC_014972.1"/>
</dbReference>
<dbReference type="Pfam" id="PF00072">
    <property type="entry name" value="Response_reg"/>
    <property type="match status" value="2"/>
</dbReference>
<evidence type="ECO:0000259" key="6">
    <source>
        <dbReference type="PROSITE" id="PS50112"/>
    </source>
</evidence>
<dbReference type="SMART" id="SM00091">
    <property type="entry name" value="PAS"/>
    <property type="match status" value="1"/>
</dbReference>
<dbReference type="InterPro" id="IPR035965">
    <property type="entry name" value="PAS-like_dom_sf"/>
</dbReference>
<dbReference type="KEGG" id="dpr:Despr_1070"/>
<dbReference type="PROSITE" id="PS50110">
    <property type="entry name" value="RESPONSE_REGULATORY"/>
    <property type="match status" value="2"/>
</dbReference>
<dbReference type="InterPro" id="IPR004358">
    <property type="entry name" value="Sig_transdc_His_kin-like_C"/>
</dbReference>
<keyword evidence="7" id="KW-0418">Kinase</keyword>
<evidence type="ECO:0000256" key="2">
    <source>
        <dbReference type="ARBA" id="ARBA00012438"/>
    </source>
</evidence>
<dbReference type="EMBL" id="CP002364">
    <property type="protein sequence ID" value="ADW17242.1"/>
    <property type="molecule type" value="Genomic_DNA"/>
</dbReference>
<protein>
    <recommendedName>
        <fullName evidence="2">histidine kinase</fullName>
        <ecNumber evidence="2">2.7.13.3</ecNumber>
    </recommendedName>
</protein>
<dbReference type="AlphaFoldDB" id="A0A7U4DNP1"/>
<evidence type="ECO:0000313" key="7">
    <source>
        <dbReference type="EMBL" id="ADW17242.1"/>
    </source>
</evidence>
<accession>A0A7U4DNP1</accession>
<dbReference type="SUPFAM" id="SSF55874">
    <property type="entry name" value="ATPase domain of HSP90 chaperone/DNA topoisomerase II/histidine kinase"/>
    <property type="match status" value="1"/>
</dbReference>